<organism evidence="5 6">
    <name type="scientific">Thamnocephalis sphaerospora</name>
    <dbReference type="NCBI Taxonomy" id="78915"/>
    <lineage>
        <taxon>Eukaryota</taxon>
        <taxon>Fungi</taxon>
        <taxon>Fungi incertae sedis</taxon>
        <taxon>Zoopagomycota</taxon>
        <taxon>Zoopagomycotina</taxon>
        <taxon>Zoopagomycetes</taxon>
        <taxon>Zoopagales</taxon>
        <taxon>Sigmoideomycetaceae</taxon>
        <taxon>Thamnocephalis</taxon>
    </lineage>
</organism>
<dbReference type="InterPro" id="IPR001810">
    <property type="entry name" value="F-box_dom"/>
</dbReference>
<dbReference type="PROSITE" id="PS50181">
    <property type="entry name" value="FBOX"/>
    <property type="match status" value="1"/>
</dbReference>
<dbReference type="InterPro" id="IPR001680">
    <property type="entry name" value="WD40_rpt"/>
</dbReference>
<dbReference type="SUPFAM" id="SSF81383">
    <property type="entry name" value="F-box domain"/>
    <property type="match status" value="1"/>
</dbReference>
<evidence type="ECO:0000256" key="3">
    <source>
        <dbReference type="PROSITE-ProRule" id="PRU00221"/>
    </source>
</evidence>
<accession>A0A4P9XXD6</accession>
<keyword evidence="2" id="KW-0677">Repeat</keyword>
<evidence type="ECO:0000313" key="5">
    <source>
        <dbReference type="EMBL" id="RKP10692.1"/>
    </source>
</evidence>
<evidence type="ECO:0000313" key="6">
    <source>
        <dbReference type="Proteomes" id="UP000271241"/>
    </source>
</evidence>
<proteinExistence type="predicted"/>
<dbReference type="Pfam" id="PF12937">
    <property type="entry name" value="F-box-like"/>
    <property type="match status" value="1"/>
</dbReference>
<gene>
    <name evidence="5" type="ORF">THASP1DRAFT_27531</name>
</gene>
<name>A0A4P9XXD6_9FUNG</name>
<dbReference type="STRING" id="78915.A0A4P9XXD6"/>
<evidence type="ECO:0000259" key="4">
    <source>
        <dbReference type="PROSITE" id="PS50181"/>
    </source>
</evidence>
<dbReference type="SMART" id="SM00256">
    <property type="entry name" value="FBOX"/>
    <property type="match status" value="1"/>
</dbReference>
<dbReference type="PROSITE" id="PS50082">
    <property type="entry name" value="WD_REPEATS_2"/>
    <property type="match status" value="1"/>
</dbReference>
<protein>
    <submittedName>
        <fullName evidence="5">F-box domain-containing protein</fullName>
    </submittedName>
</protein>
<dbReference type="OrthoDB" id="1068471at2759"/>
<sequence>MEAFLHEFDRLSSEDRIACMRQLARRLTYIERRRLLPSLQQGPLADEAPMTTWRLDALGLLPVELAVTILEYLPWRELLRCRRVCRRWRQITQLDALWKRMCQRHLSTGSVRTAKHWLAEHHGSSTNLPWETVFAWVVARERNWQKNRPARHYVNTAVHQSRVQKVRLLPRDRMLTGSYDRSLALWQLDMHGSANMLCKLECESVSALDVMD</sequence>
<reference evidence="6" key="1">
    <citation type="journal article" date="2018" name="Nat. Microbiol.">
        <title>Leveraging single-cell genomics to expand the fungal tree of life.</title>
        <authorList>
            <person name="Ahrendt S.R."/>
            <person name="Quandt C.A."/>
            <person name="Ciobanu D."/>
            <person name="Clum A."/>
            <person name="Salamov A."/>
            <person name="Andreopoulos B."/>
            <person name="Cheng J.F."/>
            <person name="Woyke T."/>
            <person name="Pelin A."/>
            <person name="Henrissat B."/>
            <person name="Reynolds N.K."/>
            <person name="Benny G.L."/>
            <person name="Smith M.E."/>
            <person name="James T.Y."/>
            <person name="Grigoriev I.V."/>
        </authorList>
    </citation>
    <scope>NUCLEOTIDE SEQUENCE [LARGE SCALE GENOMIC DNA]</scope>
    <source>
        <strain evidence="6">RSA 1356</strain>
    </source>
</reference>
<dbReference type="PANTHER" id="PTHR44436:SF1">
    <property type="entry name" value="F-BOX_WD REPEAT-CONTAINING PROTEIN 2"/>
    <property type="match status" value="1"/>
</dbReference>
<dbReference type="PANTHER" id="PTHR44436">
    <property type="entry name" value="F-BOX/WD REPEAT-CONTAINING PROTEIN 2"/>
    <property type="match status" value="1"/>
</dbReference>
<dbReference type="AlphaFoldDB" id="A0A4P9XXD6"/>
<keyword evidence="1 3" id="KW-0853">WD repeat</keyword>
<dbReference type="EMBL" id="KZ992441">
    <property type="protein sequence ID" value="RKP10692.1"/>
    <property type="molecule type" value="Genomic_DNA"/>
</dbReference>
<evidence type="ECO:0000256" key="2">
    <source>
        <dbReference type="ARBA" id="ARBA00022737"/>
    </source>
</evidence>
<keyword evidence="6" id="KW-1185">Reference proteome</keyword>
<dbReference type="Proteomes" id="UP000271241">
    <property type="component" value="Unassembled WGS sequence"/>
</dbReference>
<feature type="domain" description="F-box" evidence="4">
    <location>
        <begin position="55"/>
        <end position="101"/>
    </location>
</feature>
<dbReference type="InterPro" id="IPR042627">
    <property type="entry name" value="FBXW2"/>
</dbReference>
<dbReference type="Gene3D" id="1.20.1280.50">
    <property type="match status" value="1"/>
</dbReference>
<feature type="non-terminal residue" evidence="5">
    <location>
        <position position="212"/>
    </location>
</feature>
<feature type="repeat" description="WD" evidence="3">
    <location>
        <begin position="156"/>
        <end position="189"/>
    </location>
</feature>
<dbReference type="InterPro" id="IPR036047">
    <property type="entry name" value="F-box-like_dom_sf"/>
</dbReference>
<evidence type="ECO:0000256" key="1">
    <source>
        <dbReference type="ARBA" id="ARBA00022574"/>
    </source>
</evidence>